<name>A0ABV2BT11_9GAMM</name>
<dbReference type="Gene3D" id="1.25.40.10">
    <property type="entry name" value="Tetratricopeptide repeat domain"/>
    <property type="match status" value="1"/>
</dbReference>
<dbReference type="InterPro" id="IPR050583">
    <property type="entry name" value="Mycobacterial_A85_antigen"/>
</dbReference>
<dbReference type="PANTHER" id="PTHR48098">
    <property type="entry name" value="ENTEROCHELIN ESTERASE-RELATED"/>
    <property type="match status" value="1"/>
</dbReference>
<dbReference type="SUPFAM" id="SSF48452">
    <property type="entry name" value="TPR-like"/>
    <property type="match status" value="1"/>
</dbReference>
<dbReference type="InterPro" id="IPR029058">
    <property type="entry name" value="AB_hydrolase_fold"/>
</dbReference>
<reference evidence="1 2" key="1">
    <citation type="submission" date="2024-06" db="EMBL/GenBank/DDBJ databases">
        <authorList>
            <person name="Li F."/>
        </authorList>
    </citation>
    <scope>NUCLEOTIDE SEQUENCE [LARGE SCALE GENOMIC DNA]</scope>
    <source>
        <strain evidence="1 2">GXAS 311</strain>
    </source>
</reference>
<dbReference type="Proteomes" id="UP001548189">
    <property type="component" value="Unassembled WGS sequence"/>
</dbReference>
<dbReference type="Pfam" id="PF00756">
    <property type="entry name" value="Esterase"/>
    <property type="match status" value="1"/>
</dbReference>
<dbReference type="GO" id="GO:0016787">
    <property type="term" value="F:hydrolase activity"/>
    <property type="evidence" value="ECO:0007669"/>
    <property type="project" value="UniProtKB-KW"/>
</dbReference>
<dbReference type="SUPFAM" id="SSF53474">
    <property type="entry name" value="alpha/beta-Hydrolases"/>
    <property type="match status" value="1"/>
</dbReference>
<keyword evidence="1" id="KW-0378">Hydrolase</keyword>
<dbReference type="InterPro" id="IPR011990">
    <property type="entry name" value="TPR-like_helical_dom_sf"/>
</dbReference>
<accession>A0ABV2BT11</accession>
<dbReference type="PANTHER" id="PTHR48098:SF6">
    <property type="entry name" value="FERRI-BACILLIBACTIN ESTERASE BESA"/>
    <property type="match status" value="1"/>
</dbReference>
<dbReference type="RefSeq" id="WP_353895655.1">
    <property type="nucleotide sequence ID" value="NZ_JBEVCJ010000007.1"/>
</dbReference>
<sequence>MQLVLLIMVAIVMLNGCLISDNRHFNTADVQMQPTFSIVNYAINENISLNIYLPSSLTAETNRTTDKHYPVLYVMDGQHYMFHAIGYQHALTQGISKVNISPEFIVVGINTRQLAIKDRRSEYLFSNAAAMTDLLTQQIIPYVEQNFPVNLRRLYFGWQFAAGFGMHLFTVNPNLFDAYFLASANTLTPDILENTRQTFEKLNHSNHAFYLSLGKMETHAITSHQKLVALFEHFADKGVKWKYQYFDRFSPRYDHHTTPLESLTHGLEWFFSDHPDLTFYSLADVRQFGGVEAVIAYYRKRAERYQVSPQLSEQTLFSLFRHAAQENDWIEFQYFEKRVGEYQVNAWFELFGEFFIQNKIYHRAEKVYITALENEPDNIEYWSALAKVYELQQSFTKAKAAYRQALYITQLQIAQAQSNQDQDADVQFFLDKIEKLKVKH</sequence>
<evidence type="ECO:0000313" key="2">
    <source>
        <dbReference type="Proteomes" id="UP001548189"/>
    </source>
</evidence>
<gene>
    <name evidence="1" type="ORF">ABVT43_08030</name>
</gene>
<proteinExistence type="predicted"/>
<dbReference type="InterPro" id="IPR000801">
    <property type="entry name" value="Esterase-like"/>
</dbReference>
<comment type="caution">
    <text evidence="1">The sequence shown here is derived from an EMBL/GenBank/DDBJ whole genome shotgun (WGS) entry which is preliminary data.</text>
</comment>
<protein>
    <submittedName>
        <fullName evidence="1">Alpha/beta hydrolase-fold protein</fullName>
    </submittedName>
</protein>
<dbReference type="GO" id="GO:0016491">
    <property type="term" value="F:oxidoreductase activity"/>
    <property type="evidence" value="ECO:0007669"/>
    <property type="project" value="UniProtKB-KW"/>
</dbReference>
<dbReference type="Gene3D" id="3.40.50.1820">
    <property type="entry name" value="alpha/beta hydrolase"/>
    <property type="match status" value="1"/>
</dbReference>
<dbReference type="EMBL" id="JBEVCJ010000007">
    <property type="protein sequence ID" value="MET1255069.1"/>
    <property type="molecule type" value="Genomic_DNA"/>
</dbReference>
<evidence type="ECO:0000313" key="1">
    <source>
        <dbReference type="EMBL" id="MET1255069.1"/>
    </source>
</evidence>
<keyword evidence="2" id="KW-1185">Reference proteome</keyword>
<organism evidence="1 2">
    <name type="scientific">Aliikangiella maris</name>
    <dbReference type="NCBI Taxonomy" id="3162458"/>
    <lineage>
        <taxon>Bacteria</taxon>
        <taxon>Pseudomonadati</taxon>
        <taxon>Pseudomonadota</taxon>
        <taxon>Gammaproteobacteria</taxon>
        <taxon>Oceanospirillales</taxon>
        <taxon>Pleioneaceae</taxon>
        <taxon>Aliikangiella</taxon>
    </lineage>
</organism>